<dbReference type="InterPro" id="IPR046357">
    <property type="entry name" value="PPIase_dom_sf"/>
</dbReference>
<dbReference type="Proteomes" id="UP001499933">
    <property type="component" value="Unassembled WGS sequence"/>
</dbReference>
<gene>
    <name evidence="9" type="ORF">GCM10009776_10330</name>
</gene>
<comment type="catalytic activity">
    <reaction evidence="1 6">
        <text>[protein]-peptidylproline (omega=180) = [protein]-peptidylproline (omega=0)</text>
        <dbReference type="Rhea" id="RHEA:16237"/>
        <dbReference type="Rhea" id="RHEA-COMP:10747"/>
        <dbReference type="Rhea" id="RHEA-COMP:10748"/>
        <dbReference type="ChEBI" id="CHEBI:83833"/>
        <dbReference type="ChEBI" id="CHEBI:83834"/>
        <dbReference type="EC" id="5.2.1.8"/>
    </reaction>
</comment>
<dbReference type="PANTHER" id="PTHR43811">
    <property type="entry name" value="FKBP-TYPE PEPTIDYL-PROLYL CIS-TRANS ISOMERASE FKPA"/>
    <property type="match status" value="1"/>
</dbReference>
<keyword evidence="5 6" id="KW-0413">Isomerase</keyword>
<accession>A0ABP5BSM3</accession>
<organism evidence="9 10">
    <name type="scientific">Microbacterium deminutum</name>
    <dbReference type="NCBI Taxonomy" id="344164"/>
    <lineage>
        <taxon>Bacteria</taxon>
        <taxon>Bacillati</taxon>
        <taxon>Actinomycetota</taxon>
        <taxon>Actinomycetes</taxon>
        <taxon>Micrococcales</taxon>
        <taxon>Microbacteriaceae</taxon>
        <taxon>Microbacterium</taxon>
    </lineage>
</organism>
<proteinExistence type="inferred from homology"/>
<evidence type="ECO:0000313" key="9">
    <source>
        <dbReference type="EMBL" id="GAA1950215.1"/>
    </source>
</evidence>
<protein>
    <recommendedName>
        <fullName evidence="3 6">peptidylprolyl isomerase</fullName>
        <ecNumber evidence="3 6">5.2.1.8</ecNumber>
    </recommendedName>
</protein>
<dbReference type="Pfam" id="PF00254">
    <property type="entry name" value="FKBP_C"/>
    <property type="match status" value="1"/>
</dbReference>
<evidence type="ECO:0000259" key="8">
    <source>
        <dbReference type="PROSITE" id="PS50059"/>
    </source>
</evidence>
<reference evidence="10" key="1">
    <citation type="journal article" date="2019" name="Int. J. Syst. Evol. Microbiol.">
        <title>The Global Catalogue of Microorganisms (GCM) 10K type strain sequencing project: providing services to taxonomists for standard genome sequencing and annotation.</title>
        <authorList>
            <consortium name="The Broad Institute Genomics Platform"/>
            <consortium name="The Broad Institute Genome Sequencing Center for Infectious Disease"/>
            <person name="Wu L."/>
            <person name="Ma J."/>
        </authorList>
    </citation>
    <scope>NUCLEOTIDE SEQUENCE [LARGE SCALE GENOMIC DNA]</scope>
    <source>
        <strain evidence="10">JCM 14901</strain>
    </source>
</reference>
<dbReference type="PANTHER" id="PTHR43811:SF19">
    <property type="entry name" value="39 KDA FK506-BINDING NUCLEAR PROTEIN"/>
    <property type="match status" value="1"/>
</dbReference>
<comment type="caution">
    <text evidence="9">The sequence shown here is derived from an EMBL/GenBank/DDBJ whole genome shotgun (WGS) entry which is preliminary data.</text>
</comment>
<dbReference type="EMBL" id="BAAAOG010000001">
    <property type="protein sequence ID" value="GAA1950215.1"/>
    <property type="molecule type" value="Genomic_DNA"/>
</dbReference>
<feature type="signal peptide" evidence="7">
    <location>
        <begin position="1"/>
        <end position="22"/>
    </location>
</feature>
<dbReference type="SUPFAM" id="SSF54534">
    <property type="entry name" value="FKBP-like"/>
    <property type="match status" value="1"/>
</dbReference>
<evidence type="ECO:0000256" key="5">
    <source>
        <dbReference type="ARBA" id="ARBA00023235"/>
    </source>
</evidence>
<comment type="similarity">
    <text evidence="2">Belongs to the FKBP-type PPIase family.</text>
</comment>
<dbReference type="InterPro" id="IPR001179">
    <property type="entry name" value="PPIase_FKBP_dom"/>
</dbReference>
<dbReference type="EC" id="5.2.1.8" evidence="3 6"/>
<dbReference type="Gene3D" id="3.10.50.40">
    <property type="match status" value="1"/>
</dbReference>
<evidence type="ECO:0000256" key="2">
    <source>
        <dbReference type="ARBA" id="ARBA00006577"/>
    </source>
</evidence>
<evidence type="ECO:0000256" key="6">
    <source>
        <dbReference type="PROSITE-ProRule" id="PRU00277"/>
    </source>
</evidence>
<dbReference type="PROSITE" id="PS50059">
    <property type="entry name" value="FKBP_PPIASE"/>
    <property type="match status" value="1"/>
</dbReference>
<feature type="chain" id="PRO_5045077091" description="peptidylprolyl isomerase" evidence="7">
    <location>
        <begin position="23"/>
        <end position="322"/>
    </location>
</feature>
<dbReference type="PROSITE" id="PS51257">
    <property type="entry name" value="PROKAR_LIPOPROTEIN"/>
    <property type="match status" value="1"/>
</dbReference>
<evidence type="ECO:0000256" key="3">
    <source>
        <dbReference type="ARBA" id="ARBA00013194"/>
    </source>
</evidence>
<name>A0ABP5BSM3_9MICO</name>
<evidence type="ECO:0000313" key="10">
    <source>
        <dbReference type="Proteomes" id="UP001499933"/>
    </source>
</evidence>
<keyword evidence="7" id="KW-0732">Signal</keyword>
<feature type="domain" description="PPIase FKBP-type" evidence="8">
    <location>
        <begin position="230"/>
        <end position="315"/>
    </location>
</feature>
<evidence type="ECO:0000256" key="7">
    <source>
        <dbReference type="SAM" id="SignalP"/>
    </source>
</evidence>
<evidence type="ECO:0000256" key="1">
    <source>
        <dbReference type="ARBA" id="ARBA00000971"/>
    </source>
</evidence>
<keyword evidence="10" id="KW-1185">Reference proteome</keyword>
<sequence length="322" mass="32764">MRKIPAALAVLTLAVVSLTGCSMPGASGCTRPAVPDQDVMDLIKVSGSTDAAPQVDVRTPFHTTDVSFQDVETGDGTPITSDKQLVVVDISVVSGKTGEVVAKTGYSGDLTSVRPVSALSGLFPKMGDALHCATEGSRVVLAVPPGGVEAQTAASIGLAGDESAVAVIDLRKVYLPKADGSNVYNTGQGLPTVVRAPDGRPGIIVPDGAPPTKLAVQTLKKGDGEVVTGDVPVRVHYTGVLWDAKTVFDTTWDGEPKSITLDSVVPGLATALKGATVGSQIMVVVPPDKGYGDQAQGSIPAGSTLVFVVDILGLDAPATTTQ</sequence>
<keyword evidence="4 6" id="KW-0697">Rotamase</keyword>
<evidence type="ECO:0000256" key="4">
    <source>
        <dbReference type="ARBA" id="ARBA00023110"/>
    </source>
</evidence>
<dbReference type="RefSeq" id="WP_344091878.1">
    <property type="nucleotide sequence ID" value="NZ_BAAAOG010000001.1"/>
</dbReference>